<dbReference type="AlphaFoldDB" id="A0AAE0L2L6"/>
<feature type="region of interest" description="Disordered" evidence="1">
    <location>
        <begin position="1"/>
        <end position="23"/>
    </location>
</feature>
<feature type="compositionally biased region" description="Basic and acidic residues" evidence="1">
    <location>
        <begin position="109"/>
        <end position="122"/>
    </location>
</feature>
<feature type="compositionally biased region" description="Polar residues" evidence="1">
    <location>
        <begin position="135"/>
        <end position="148"/>
    </location>
</feature>
<dbReference type="EMBL" id="LGRX02010766">
    <property type="protein sequence ID" value="KAK3269748.1"/>
    <property type="molecule type" value="Genomic_DNA"/>
</dbReference>
<feature type="compositionally biased region" description="Polar residues" evidence="1">
    <location>
        <begin position="211"/>
        <end position="224"/>
    </location>
</feature>
<evidence type="ECO:0000256" key="1">
    <source>
        <dbReference type="SAM" id="MobiDB-lite"/>
    </source>
</evidence>
<dbReference type="Proteomes" id="UP001190700">
    <property type="component" value="Unassembled WGS sequence"/>
</dbReference>
<protein>
    <submittedName>
        <fullName evidence="2">Uncharacterized protein</fullName>
    </submittedName>
</protein>
<feature type="region of interest" description="Disordered" evidence="1">
    <location>
        <begin position="108"/>
        <end position="148"/>
    </location>
</feature>
<gene>
    <name evidence="2" type="ORF">CYMTET_21822</name>
</gene>
<evidence type="ECO:0000313" key="2">
    <source>
        <dbReference type="EMBL" id="KAK3269748.1"/>
    </source>
</evidence>
<evidence type="ECO:0000313" key="3">
    <source>
        <dbReference type="Proteomes" id="UP001190700"/>
    </source>
</evidence>
<feature type="compositionally biased region" description="Basic and acidic residues" evidence="1">
    <location>
        <begin position="10"/>
        <end position="20"/>
    </location>
</feature>
<name>A0AAE0L2L6_9CHLO</name>
<proteinExistence type="predicted"/>
<organism evidence="2 3">
    <name type="scientific">Cymbomonas tetramitiformis</name>
    <dbReference type="NCBI Taxonomy" id="36881"/>
    <lineage>
        <taxon>Eukaryota</taxon>
        <taxon>Viridiplantae</taxon>
        <taxon>Chlorophyta</taxon>
        <taxon>Pyramimonadophyceae</taxon>
        <taxon>Pyramimonadales</taxon>
        <taxon>Pyramimonadaceae</taxon>
        <taxon>Cymbomonas</taxon>
    </lineage>
</organism>
<keyword evidence="3" id="KW-1185">Reference proteome</keyword>
<feature type="region of interest" description="Disordered" evidence="1">
    <location>
        <begin position="181"/>
        <end position="253"/>
    </location>
</feature>
<accession>A0AAE0L2L6</accession>
<feature type="region of interest" description="Disordered" evidence="1">
    <location>
        <begin position="61"/>
        <end position="93"/>
    </location>
</feature>
<comment type="caution">
    <text evidence="2">The sequence shown here is derived from an EMBL/GenBank/DDBJ whole genome shotgun (WGS) entry which is preliminary data.</text>
</comment>
<sequence length="338" mass="37019">MGRGAYCSPVKERPTFEKTSSESWGTLEGKLAVLQKVTTSLEKTGKPTVVFADQVARTQGERLQEQVPAATTHPRAVDTKRTSSTSRVGKTESLPTGVEVVCKQAARSTGDEAARKGHEQKAGRKTGADGWKINPTKSNPLRNKTAQSSGFVPIDYNKLRQPDTRTRYGLLAGHTRNPLMSISNTSRVHGSGPVGASAATGTRKFADENRNNSQYQAPQRSSQHVYKRDIHKQPPAVNRSAGGIPAEASFPGGARDRRCASIERTRNMIQGRLFLSGKPEGGMDTVRKLFGTAIKHTAEQYGSLFLLHLIPNYLCDSTYIKYVAMWHTCQAQLLIPVW</sequence>
<reference evidence="2 3" key="1">
    <citation type="journal article" date="2015" name="Genome Biol. Evol.">
        <title>Comparative Genomics of a Bacterivorous Green Alga Reveals Evolutionary Causalities and Consequences of Phago-Mixotrophic Mode of Nutrition.</title>
        <authorList>
            <person name="Burns J.A."/>
            <person name="Paasch A."/>
            <person name="Narechania A."/>
            <person name="Kim E."/>
        </authorList>
    </citation>
    <scope>NUCLEOTIDE SEQUENCE [LARGE SCALE GENOMIC DNA]</scope>
    <source>
        <strain evidence="2 3">PLY_AMNH</strain>
    </source>
</reference>